<feature type="non-terminal residue" evidence="1">
    <location>
        <position position="1"/>
    </location>
</feature>
<protein>
    <submittedName>
        <fullName evidence="1">Uncharacterized protein</fullName>
    </submittedName>
</protein>
<evidence type="ECO:0000313" key="2">
    <source>
        <dbReference type="Proteomes" id="UP000664859"/>
    </source>
</evidence>
<dbReference type="OrthoDB" id="193329at2759"/>
<feature type="non-terminal residue" evidence="1">
    <location>
        <position position="126"/>
    </location>
</feature>
<keyword evidence="2" id="KW-1185">Reference proteome</keyword>
<organism evidence="1 2">
    <name type="scientific">Tribonema minus</name>
    <dbReference type="NCBI Taxonomy" id="303371"/>
    <lineage>
        <taxon>Eukaryota</taxon>
        <taxon>Sar</taxon>
        <taxon>Stramenopiles</taxon>
        <taxon>Ochrophyta</taxon>
        <taxon>PX clade</taxon>
        <taxon>Xanthophyceae</taxon>
        <taxon>Tribonematales</taxon>
        <taxon>Tribonemataceae</taxon>
        <taxon>Tribonema</taxon>
    </lineage>
</organism>
<gene>
    <name evidence="1" type="ORF">JKP88DRAFT_149344</name>
</gene>
<dbReference type="Proteomes" id="UP000664859">
    <property type="component" value="Unassembled WGS sequence"/>
</dbReference>
<dbReference type="EMBL" id="JAFCMP010000548">
    <property type="protein sequence ID" value="KAG5175527.1"/>
    <property type="molecule type" value="Genomic_DNA"/>
</dbReference>
<reference evidence="1" key="1">
    <citation type="submission" date="2021-02" db="EMBL/GenBank/DDBJ databases">
        <title>First Annotated Genome of the Yellow-green Alga Tribonema minus.</title>
        <authorList>
            <person name="Mahan K.M."/>
        </authorList>
    </citation>
    <scope>NUCLEOTIDE SEQUENCE</scope>
    <source>
        <strain evidence="1">UTEX B ZZ1240</strain>
    </source>
</reference>
<proteinExistence type="predicted"/>
<dbReference type="PANTHER" id="PTHR40515">
    <property type="entry name" value="CILIA- AND FLAGELLA-ASSOCIATED PROTEIN 157"/>
    <property type="match status" value="1"/>
</dbReference>
<name>A0A836C814_9STRA</name>
<dbReference type="AlphaFoldDB" id="A0A836C814"/>
<accession>A0A836C814</accession>
<dbReference type="PANTHER" id="PTHR40515:SF1">
    <property type="entry name" value="CILIA- AND FLAGELLA-ASSOCIATED PROTEIN 157"/>
    <property type="match status" value="1"/>
</dbReference>
<sequence>WMREDKNMQNLKSMQKNILHNVELVQERTATIMQEQERDLLRAFRARLFDVQTELEKEKQKKDDGASVWIERTRRIEAELEWAKETADRLDRVNQGLGRENARLKGHFKSQEEDRAFLIKQLVAVK</sequence>
<comment type="caution">
    <text evidence="1">The sequence shown here is derived from an EMBL/GenBank/DDBJ whole genome shotgun (WGS) entry which is preliminary data.</text>
</comment>
<evidence type="ECO:0000313" key="1">
    <source>
        <dbReference type="EMBL" id="KAG5175527.1"/>
    </source>
</evidence>